<organism evidence="1">
    <name type="scientific">Lutzomyia longipalpis</name>
    <name type="common">Sand fly</name>
    <dbReference type="NCBI Taxonomy" id="7200"/>
    <lineage>
        <taxon>Eukaryota</taxon>
        <taxon>Metazoa</taxon>
        <taxon>Ecdysozoa</taxon>
        <taxon>Arthropoda</taxon>
        <taxon>Hexapoda</taxon>
        <taxon>Insecta</taxon>
        <taxon>Pterygota</taxon>
        <taxon>Neoptera</taxon>
        <taxon>Endopterygota</taxon>
        <taxon>Diptera</taxon>
        <taxon>Nematocera</taxon>
        <taxon>Psychodoidea</taxon>
        <taxon>Psychodidae</taxon>
        <taxon>Lutzomyia</taxon>
        <taxon>Lutzomyia</taxon>
    </lineage>
</organism>
<name>A0A7G3AMB2_LUTLO</name>
<dbReference type="EMBL" id="GITU01004812">
    <property type="protein sequence ID" value="MBC1173515.1"/>
    <property type="molecule type" value="Transcribed_RNA"/>
</dbReference>
<protein>
    <submittedName>
        <fullName evidence="1">Putative secreted protein</fullName>
    </submittedName>
</protein>
<accession>A0A7G3AMB2</accession>
<dbReference type="AlphaFoldDB" id="A0A7G3AMB2"/>
<sequence>MTFFPDIFFHSLSLPLMCFPIFRLSPTHGDDIFFHGMFFSLRTTSFYFLEFSQHLGVFSPRKGGGCLAKEPTVPGKQ</sequence>
<reference evidence="1" key="1">
    <citation type="journal article" date="2020" name="BMC">
        <title>Leishmania infection induces a limited differential gene expression in the sand fly midgut.</title>
        <authorList>
            <person name="Coutinho-Abreu I.V."/>
            <person name="Serafim T.D."/>
            <person name="Meneses C."/>
            <person name="Kamhawi S."/>
            <person name="Oliveira F."/>
            <person name="Valenzuela J.G."/>
        </authorList>
    </citation>
    <scope>NUCLEOTIDE SEQUENCE</scope>
    <source>
        <strain evidence="1">Jacobina</strain>
        <tissue evidence="1">Midgut</tissue>
    </source>
</reference>
<proteinExistence type="predicted"/>
<evidence type="ECO:0000313" key="1">
    <source>
        <dbReference type="EMBL" id="MBC1173515.1"/>
    </source>
</evidence>